<dbReference type="AlphaFoldDB" id="A0A9D4FXU7"/>
<evidence type="ECO:0000313" key="1">
    <source>
        <dbReference type="EMBL" id="KAH3803912.1"/>
    </source>
</evidence>
<proteinExistence type="predicted"/>
<evidence type="ECO:0000313" key="2">
    <source>
        <dbReference type="Proteomes" id="UP000828390"/>
    </source>
</evidence>
<organism evidence="1 2">
    <name type="scientific">Dreissena polymorpha</name>
    <name type="common">Zebra mussel</name>
    <name type="synonym">Mytilus polymorpha</name>
    <dbReference type="NCBI Taxonomy" id="45954"/>
    <lineage>
        <taxon>Eukaryota</taxon>
        <taxon>Metazoa</taxon>
        <taxon>Spiralia</taxon>
        <taxon>Lophotrochozoa</taxon>
        <taxon>Mollusca</taxon>
        <taxon>Bivalvia</taxon>
        <taxon>Autobranchia</taxon>
        <taxon>Heteroconchia</taxon>
        <taxon>Euheterodonta</taxon>
        <taxon>Imparidentia</taxon>
        <taxon>Neoheterodontei</taxon>
        <taxon>Myida</taxon>
        <taxon>Dreissenoidea</taxon>
        <taxon>Dreissenidae</taxon>
        <taxon>Dreissena</taxon>
    </lineage>
</organism>
<comment type="caution">
    <text evidence="1">The sequence shown here is derived from an EMBL/GenBank/DDBJ whole genome shotgun (WGS) entry which is preliminary data.</text>
</comment>
<dbReference type="Proteomes" id="UP000828390">
    <property type="component" value="Unassembled WGS sequence"/>
</dbReference>
<dbReference type="EMBL" id="JAIWYP010000006">
    <property type="protein sequence ID" value="KAH3803912.1"/>
    <property type="molecule type" value="Genomic_DNA"/>
</dbReference>
<reference evidence="1" key="1">
    <citation type="journal article" date="2019" name="bioRxiv">
        <title>The Genome of the Zebra Mussel, Dreissena polymorpha: A Resource for Invasive Species Research.</title>
        <authorList>
            <person name="McCartney M.A."/>
            <person name="Auch B."/>
            <person name="Kono T."/>
            <person name="Mallez S."/>
            <person name="Zhang Y."/>
            <person name="Obille A."/>
            <person name="Becker A."/>
            <person name="Abrahante J.E."/>
            <person name="Garbe J."/>
            <person name="Badalamenti J.P."/>
            <person name="Herman A."/>
            <person name="Mangelson H."/>
            <person name="Liachko I."/>
            <person name="Sullivan S."/>
            <person name="Sone E.D."/>
            <person name="Koren S."/>
            <person name="Silverstein K.A.T."/>
            <person name="Beckman K.B."/>
            <person name="Gohl D.M."/>
        </authorList>
    </citation>
    <scope>NUCLEOTIDE SEQUENCE</scope>
    <source>
        <strain evidence="1">Duluth1</strain>
        <tissue evidence="1">Whole animal</tissue>
    </source>
</reference>
<sequence>MTRPLEPYIIGTNLVTKFQEHRTINVASRMNKNITGTNLLTRLHNDRTISFTLAIKSHILVRKNAPPPDGHVLQPTGTIFEKNAPSPRGHVFLPTGIMFELVQDIIGINLPMLTSHITKMPCPWRPCFQATVTIFEHVQDIVETNLLTKFHGYWTINVVSIVLTMQMLAPHNAQRTKSDHKSSPSAHCAQLNQHIIKTNILTNFKLDQGIIGTNLLTTFHEDRTRNVPSRVFTRKTATPTGSHVFQQTATTFELNKHII</sequence>
<protein>
    <submittedName>
        <fullName evidence="1">Uncharacterized protein</fullName>
    </submittedName>
</protein>
<name>A0A9D4FXU7_DREPO</name>
<keyword evidence="2" id="KW-1185">Reference proteome</keyword>
<gene>
    <name evidence="1" type="ORF">DPMN_132184</name>
</gene>
<accession>A0A9D4FXU7</accession>
<reference evidence="1" key="2">
    <citation type="submission" date="2020-11" db="EMBL/GenBank/DDBJ databases">
        <authorList>
            <person name="McCartney M.A."/>
            <person name="Auch B."/>
            <person name="Kono T."/>
            <person name="Mallez S."/>
            <person name="Becker A."/>
            <person name="Gohl D.M."/>
            <person name="Silverstein K.A.T."/>
            <person name="Koren S."/>
            <person name="Bechman K.B."/>
            <person name="Herman A."/>
            <person name="Abrahante J.E."/>
            <person name="Garbe J."/>
        </authorList>
    </citation>
    <scope>NUCLEOTIDE SEQUENCE</scope>
    <source>
        <strain evidence="1">Duluth1</strain>
        <tissue evidence="1">Whole animal</tissue>
    </source>
</reference>